<name>A0A2T3NZ80_9GAMM</name>
<dbReference type="Proteomes" id="UP000240481">
    <property type="component" value="Unassembled WGS sequence"/>
</dbReference>
<dbReference type="Pfam" id="PF04391">
    <property type="entry name" value="DUF533"/>
    <property type="match status" value="1"/>
</dbReference>
<dbReference type="EMBL" id="PYLZ01000015">
    <property type="protein sequence ID" value="PSW21577.1"/>
    <property type="molecule type" value="Genomic_DNA"/>
</dbReference>
<evidence type="ECO:0000313" key="1">
    <source>
        <dbReference type="EMBL" id="PSW21577.1"/>
    </source>
</evidence>
<keyword evidence="2" id="KW-1185">Reference proteome</keyword>
<dbReference type="SUPFAM" id="SSF158682">
    <property type="entry name" value="TerB-like"/>
    <property type="match status" value="1"/>
</dbReference>
<protein>
    <submittedName>
        <fullName evidence="1">DUF533 domain-containing protein</fullName>
    </submittedName>
</protein>
<sequence>MKGLMDQLLGQASKLMSDDKPSISGSSSSKADLLKGAVGGGLLGTLLGNKKSRKLVTKYGKKAAVVGGTAVAGTLAYQAYKKWQQNQPSESVVYQEQAGSLNKDTANQENTAISPENLLLLKAMVFAARSDGHIDDEEKQAITSWVHEQGVDDNIETLIAGWMNEPLDPVLLAKEVNNLEQASEVYLVSLLAIDIDHFMEKAYLAQLSQALALPQGLINELEEQASL</sequence>
<reference evidence="1 2" key="1">
    <citation type="submission" date="2018-01" db="EMBL/GenBank/DDBJ databases">
        <title>Whole genome sequencing of Histamine producing bacteria.</title>
        <authorList>
            <person name="Butler K."/>
        </authorList>
    </citation>
    <scope>NUCLEOTIDE SEQUENCE [LARGE SCALE GENOMIC DNA]</scope>
    <source>
        <strain evidence="1 2">DSM 24669</strain>
    </source>
</reference>
<dbReference type="OrthoDB" id="5459344at2"/>
<dbReference type="RefSeq" id="WP_048900813.1">
    <property type="nucleotide sequence ID" value="NZ_AP024852.1"/>
</dbReference>
<dbReference type="CDD" id="cd07178">
    <property type="entry name" value="terB_like_YebE"/>
    <property type="match status" value="1"/>
</dbReference>
<evidence type="ECO:0000313" key="2">
    <source>
        <dbReference type="Proteomes" id="UP000240481"/>
    </source>
</evidence>
<proteinExistence type="predicted"/>
<comment type="caution">
    <text evidence="1">The sequence shown here is derived from an EMBL/GenBank/DDBJ whole genome shotgun (WGS) entry which is preliminary data.</text>
</comment>
<dbReference type="Gene3D" id="1.10.3680.10">
    <property type="entry name" value="TerB-like"/>
    <property type="match status" value="1"/>
</dbReference>
<dbReference type="STRING" id="680026.AB733_22545"/>
<accession>A0A2T3NZ80</accession>
<gene>
    <name evidence="1" type="ORF">C9I94_21105</name>
</gene>
<dbReference type="AlphaFoldDB" id="A0A2T3NZ80"/>
<organism evidence="1 2">
    <name type="scientific">Photobacterium swingsii</name>
    <dbReference type="NCBI Taxonomy" id="680026"/>
    <lineage>
        <taxon>Bacteria</taxon>
        <taxon>Pseudomonadati</taxon>
        <taxon>Pseudomonadota</taxon>
        <taxon>Gammaproteobacteria</taxon>
        <taxon>Vibrionales</taxon>
        <taxon>Vibrionaceae</taxon>
        <taxon>Photobacterium</taxon>
    </lineage>
</organism>
<dbReference type="InterPro" id="IPR007486">
    <property type="entry name" value="YebE"/>
</dbReference>
<dbReference type="InterPro" id="IPR029024">
    <property type="entry name" value="TerB-like"/>
</dbReference>